<dbReference type="Proteomes" id="UP000228700">
    <property type="component" value="Unassembled WGS sequence"/>
</dbReference>
<dbReference type="AlphaFoldDB" id="A0A2M8LD41"/>
<accession>A0A2M8LD41</accession>
<evidence type="ECO:0000313" key="1">
    <source>
        <dbReference type="EMBL" id="PJE74549.1"/>
    </source>
</evidence>
<dbReference type="EMBL" id="PFEQ01000001">
    <property type="protein sequence ID" value="PJE74549.1"/>
    <property type="molecule type" value="Genomic_DNA"/>
</dbReference>
<protein>
    <submittedName>
        <fullName evidence="1">Uncharacterized protein</fullName>
    </submittedName>
</protein>
<evidence type="ECO:0000313" key="2">
    <source>
        <dbReference type="Proteomes" id="UP000228700"/>
    </source>
</evidence>
<sequence>MLFVSGCNVVLDKGAGVVYTNGFLGDMSHGYTDHSGLVVVNPSQKFQSDLRMEVTYSICIQLNRSSELWGASQRRDSYPIAEVYRGKLSGMVGGDIFIPATKLTNHRNILRVTVEFYSGDKRVGYPVQTERRAYFYQGTWYSEWYPYPQV</sequence>
<reference evidence="2" key="1">
    <citation type="submission" date="2017-09" db="EMBL/GenBank/DDBJ databases">
        <title>Depth-based differentiation of microbial function through sediment-hosted aquifers and enrichment of novel symbionts in the deep terrestrial subsurface.</title>
        <authorList>
            <person name="Probst A.J."/>
            <person name="Ladd B."/>
            <person name="Jarett J.K."/>
            <person name="Geller-Mcgrath D.E."/>
            <person name="Sieber C.M.K."/>
            <person name="Emerson J.B."/>
            <person name="Anantharaman K."/>
            <person name="Thomas B.C."/>
            <person name="Malmstrom R."/>
            <person name="Stieglmeier M."/>
            <person name="Klingl A."/>
            <person name="Woyke T."/>
            <person name="Ryan C.M."/>
            <person name="Banfield J.F."/>
        </authorList>
    </citation>
    <scope>NUCLEOTIDE SEQUENCE [LARGE SCALE GENOMIC DNA]</scope>
</reference>
<gene>
    <name evidence="1" type="ORF">COV01_00750</name>
</gene>
<organism evidence="1 2">
    <name type="scientific">Candidatus Taylorbacteria bacterium CG10_big_fil_rev_8_21_14_0_10_41_48</name>
    <dbReference type="NCBI Taxonomy" id="1975024"/>
    <lineage>
        <taxon>Bacteria</taxon>
        <taxon>Candidatus Tayloriibacteriota</taxon>
    </lineage>
</organism>
<comment type="caution">
    <text evidence="1">The sequence shown here is derived from an EMBL/GenBank/DDBJ whole genome shotgun (WGS) entry which is preliminary data.</text>
</comment>
<proteinExistence type="predicted"/>
<name>A0A2M8LD41_9BACT</name>